<keyword evidence="2" id="KW-1185">Reference proteome</keyword>
<sequence>MSIPRNLYHYTEINSLALILANKTIRFSALNKVNDTNEGLSVDYGDLGMYVFVSCWAVTKKEYLPLWNMYTPKMRGVRIELPFPVFNIYEVGKNESLFKEEDLITEDHIKLSSGKPYRHIIYTNDEKKISPKISRKLNDKYGGVYLDGLGVYKEKIWMFEYEMRFKFAVIPKPKTENIQDSFPVKEFIELYENRTPLGFSHYDLKISDSAFEKMKVTLGPKISPGDEEIVRSLIANYNPKAKVIKSELTNKIR</sequence>
<evidence type="ECO:0008006" key="3">
    <source>
        <dbReference type="Google" id="ProtNLM"/>
    </source>
</evidence>
<reference evidence="1 2" key="1">
    <citation type="submission" date="2023-06" db="EMBL/GenBank/DDBJ databases">
        <authorList>
            <person name="Ye Y.-Q."/>
            <person name="Du Z.-J."/>
        </authorList>
    </citation>
    <scope>NUCLEOTIDE SEQUENCE [LARGE SCALE GENOMIC DNA]</scope>
    <source>
        <strain evidence="1 2">SDUM287046</strain>
    </source>
</reference>
<gene>
    <name evidence="1" type="ORF">QRD02_14240</name>
</gene>
<protein>
    <recommendedName>
        <fullName evidence="3">DUF2971 domain-containing protein</fullName>
    </recommendedName>
</protein>
<accession>A0ABT8DNJ0</accession>
<name>A0ABT8DNJ0_9FLAO</name>
<comment type="caution">
    <text evidence="1">The sequence shown here is derived from an EMBL/GenBank/DDBJ whole genome shotgun (WGS) entry which is preliminary data.</text>
</comment>
<evidence type="ECO:0000313" key="1">
    <source>
        <dbReference type="EMBL" id="MDN3725541.1"/>
    </source>
</evidence>
<evidence type="ECO:0000313" key="2">
    <source>
        <dbReference type="Proteomes" id="UP001244787"/>
    </source>
</evidence>
<dbReference type="Proteomes" id="UP001244787">
    <property type="component" value="Unassembled WGS sequence"/>
</dbReference>
<organism evidence="1 2">
    <name type="scientific">Aequorivita aurantiaca</name>
    <dbReference type="NCBI Taxonomy" id="3053356"/>
    <lineage>
        <taxon>Bacteria</taxon>
        <taxon>Pseudomonadati</taxon>
        <taxon>Bacteroidota</taxon>
        <taxon>Flavobacteriia</taxon>
        <taxon>Flavobacteriales</taxon>
        <taxon>Flavobacteriaceae</taxon>
        <taxon>Aequorivita</taxon>
    </lineage>
</organism>
<dbReference type="EMBL" id="JAUGQQ010000027">
    <property type="protein sequence ID" value="MDN3725541.1"/>
    <property type="molecule type" value="Genomic_DNA"/>
</dbReference>
<dbReference type="RefSeq" id="WP_290255628.1">
    <property type="nucleotide sequence ID" value="NZ_JAUGQQ010000027.1"/>
</dbReference>
<proteinExistence type="predicted"/>